<dbReference type="InterPro" id="IPR021146">
    <property type="entry name" value="Phage_gp6-like_head-tail"/>
</dbReference>
<dbReference type="RefSeq" id="WP_077402897.1">
    <property type="nucleotide sequence ID" value="NZ_CP019650.1"/>
</dbReference>
<evidence type="ECO:0008006" key="3">
    <source>
        <dbReference type="Google" id="ProtNLM"/>
    </source>
</evidence>
<dbReference type="CDD" id="cd08054">
    <property type="entry name" value="gp6"/>
    <property type="match status" value="1"/>
</dbReference>
<keyword evidence="2" id="KW-1185">Reference proteome</keyword>
<organism evidence="1 2">
    <name type="scientific">Microbulbifer agarilyticus</name>
    <dbReference type="NCBI Taxonomy" id="260552"/>
    <lineage>
        <taxon>Bacteria</taxon>
        <taxon>Pseudomonadati</taxon>
        <taxon>Pseudomonadota</taxon>
        <taxon>Gammaproteobacteria</taxon>
        <taxon>Cellvibrionales</taxon>
        <taxon>Microbulbiferaceae</taxon>
        <taxon>Microbulbifer</taxon>
    </lineage>
</organism>
<sequence length="102" mass="11144">MSTVALGDAKAHLNVEHSDDDTYIQGLIDAAEDHVAQYLNRDLPWKDDLGQEVSVPASVIAAIKLLIGTLYEVRETTVVGTIVSEVPAFTHLLAPYRVDWGI</sequence>
<dbReference type="OrthoDB" id="8452319at2"/>
<dbReference type="Proteomes" id="UP000188219">
    <property type="component" value="Chromosome"/>
</dbReference>
<name>A0A1Q2M427_9GAMM</name>
<evidence type="ECO:0000313" key="1">
    <source>
        <dbReference type="EMBL" id="AQQ67484.1"/>
    </source>
</evidence>
<dbReference type="InterPro" id="IPR006450">
    <property type="entry name" value="Phage_HK97_gp6-like"/>
</dbReference>
<accession>A0A1Q2M427</accession>
<dbReference type="AlphaFoldDB" id="A0A1Q2M427"/>
<dbReference type="KEGG" id="maga:Mag101_07405"/>
<evidence type="ECO:0000313" key="2">
    <source>
        <dbReference type="Proteomes" id="UP000188219"/>
    </source>
</evidence>
<reference evidence="1" key="1">
    <citation type="submission" date="2017-02" db="EMBL/GenBank/DDBJ databases">
        <title>Genome of Microbulbifer agarilyticus GP101.</title>
        <authorList>
            <person name="Jung J."/>
            <person name="Bae S.S."/>
            <person name="Baek K."/>
        </authorList>
    </citation>
    <scope>NUCLEOTIDE SEQUENCE [LARGE SCALE GENOMIC DNA]</scope>
    <source>
        <strain evidence="1">GP101</strain>
    </source>
</reference>
<protein>
    <recommendedName>
        <fullName evidence="3">Phage gp6-like head-tail connector protein</fullName>
    </recommendedName>
</protein>
<gene>
    <name evidence="1" type="ORF">Mag101_07405</name>
</gene>
<dbReference type="EMBL" id="CP019650">
    <property type="protein sequence ID" value="AQQ67484.1"/>
    <property type="molecule type" value="Genomic_DNA"/>
</dbReference>
<dbReference type="Pfam" id="PF05135">
    <property type="entry name" value="Phage_connect_1"/>
    <property type="match status" value="1"/>
</dbReference>
<dbReference type="NCBIfam" id="TIGR01560">
    <property type="entry name" value="put_DNA_pack"/>
    <property type="match status" value="1"/>
</dbReference>
<dbReference type="STRING" id="260552.Mag101_07405"/>
<dbReference type="Gene3D" id="1.10.3230.30">
    <property type="entry name" value="Phage gp6-like head-tail connector protein"/>
    <property type="match status" value="1"/>
</dbReference>
<proteinExistence type="predicted"/>